<keyword evidence="2" id="KW-1185">Reference proteome</keyword>
<organism evidence="1 2">
    <name type="scientific">Hypericibacter terrae</name>
    <dbReference type="NCBI Taxonomy" id="2602015"/>
    <lineage>
        <taxon>Bacteria</taxon>
        <taxon>Pseudomonadati</taxon>
        <taxon>Pseudomonadota</taxon>
        <taxon>Alphaproteobacteria</taxon>
        <taxon>Rhodospirillales</taxon>
        <taxon>Dongiaceae</taxon>
        <taxon>Hypericibacter</taxon>
    </lineage>
</organism>
<dbReference type="Proteomes" id="UP000326202">
    <property type="component" value="Chromosome"/>
</dbReference>
<name>A0A5J6MKB0_9PROT</name>
<accession>A0A5J6MKB0</accession>
<evidence type="ECO:0000313" key="1">
    <source>
        <dbReference type="EMBL" id="QEX18022.1"/>
    </source>
</evidence>
<sequence>MRWSRDVHHTLALAEQIIGDNAPMTAPPDGLGAHDCVPVLAAQFPQSRKACGKGRRQGIVGIVTKAAHPPIGIWRGFAATRLSAKAAKFRDVFIADLPKRQRFGEAITVELRIGARPRHRSHVNHEIDAEFPEEIDEFGDLPGRMADGEECVRVGSGDMAAAVNRGGIAAELWSKHIVSTLALGAC</sequence>
<protein>
    <submittedName>
        <fullName evidence="1">Uncharacterized protein</fullName>
    </submittedName>
</protein>
<dbReference type="KEGG" id="htq:FRZ44_33260"/>
<dbReference type="AlphaFoldDB" id="A0A5J6MKB0"/>
<proteinExistence type="predicted"/>
<evidence type="ECO:0000313" key="2">
    <source>
        <dbReference type="Proteomes" id="UP000326202"/>
    </source>
</evidence>
<gene>
    <name evidence="1" type="ORF">FRZ44_33260</name>
</gene>
<reference evidence="1 2" key="1">
    <citation type="submission" date="2019-08" db="EMBL/GenBank/DDBJ databases">
        <title>Hyperibacter terrae gen. nov., sp. nov. and Hyperibacter viscosus sp. nov., two new members in the family Rhodospirillaceae isolated from the rhizosphere of Hypericum perforatum.</title>
        <authorList>
            <person name="Noviana Z."/>
        </authorList>
    </citation>
    <scope>NUCLEOTIDE SEQUENCE [LARGE SCALE GENOMIC DNA]</scope>
    <source>
        <strain evidence="1 2">R5913</strain>
    </source>
</reference>
<dbReference type="EMBL" id="CP042906">
    <property type="protein sequence ID" value="QEX18022.1"/>
    <property type="molecule type" value="Genomic_DNA"/>
</dbReference>